<feature type="region of interest" description="Disordered" evidence="1">
    <location>
        <begin position="507"/>
        <end position="536"/>
    </location>
</feature>
<evidence type="ECO:0000256" key="1">
    <source>
        <dbReference type="SAM" id="MobiDB-lite"/>
    </source>
</evidence>
<feature type="compositionally biased region" description="Low complexity" evidence="1">
    <location>
        <begin position="645"/>
        <end position="688"/>
    </location>
</feature>
<feature type="region of interest" description="Disordered" evidence="1">
    <location>
        <begin position="580"/>
        <end position="610"/>
    </location>
</feature>
<feature type="region of interest" description="Disordered" evidence="1">
    <location>
        <begin position="103"/>
        <end position="133"/>
    </location>
</feature>
<feature type="region of interest" description="Disordered" evidence="1">
    <location>
        <begin position="703"/>
        <end position="727"/>
    </location>
</feature>
<feature type="compositionally biased region" description="Low complexity" evidence="1">
    <location>
        <begin position="112"/>
        <end position="124"/>
    </location>
</feature>
<keyword evidence="3" id="KW-1185">Reference proteome</keyword>
<feature type="region of interest" description="Disordered" evidence="1">
    <location>
        <begin position="778"/>
        <end position="798"/>
    </location>
</feature>
<evidence type="ECO:0000313" key="2">
    <source>
        <dbReference type="EMBL" id="KAG0284818.1"/>
    </source>
</evidence>
<feature type="compositionally biased region" description="Basic residues" evidence="1">
    <location>
        <begin position="820"/>
        <end position="831"/>
    </location>
</feature>
<dbReference type="Proteomes" id="UP001194696">
    <property type="component" value="Unassembled WGS sequence"/>
</dbReference>
<sequence>MSPISTPGQDDDDILDGDDEDEEDEEEDDPQLQLLLLDEEGYLSDLSTTSNEKESEDIIMAADDSTLRDTTCRESAGRRLMRRAISLEDLNTSSAILHNLHILDHDSPPERPSSSASMSLPVPSDTLPSLQPNDQTLYHRYYHHRSLEKPPASNYSTLLNDDNQYSLYRLDHDHQELVRTMSPDIDMDDLALLDDVKSTRSTYTSNLALQDNGKDETTAAAGGSLGWLNASPMLEALVNWVEGPPNRPQPKKNPNEKPNPILEIPFQFIALLTYPEPDPKTGDKMSLALVRETSFVRQRRKTLMMLTAYTLIVRYCSFDFFLVVLFTSNCAMLFLMKNSGKMNVNMAKRAVGQRVGWAKQWAGGFFKRGNTGGGVHNNHNIHNNNNSSHIGNDTMSIHQGITTSNASSSKSLTNISSIPAESIRGVGMAASIVGERIDSAQENSPQIKRRGLFGKRKTYTASLAPSQGIGASTSILSPTSATGEGLNGDDVSVMTGRTAKRGFFKRNNNASTNRSATAPPTTTLDQPTTPTMSKHSTHYLTPTTATATATILTSKHGTPLLSTSPQPQNSSLSQLDLMLPARSPSPSALRKEFSFQGNNKPWGSSGSGSSVTMAVAAASSTSSAAGSATPPLPLQLSQPGAQIINSSASSGSSSPNSSPKSATATNPPTTTTANSVMTTTATTTSVPTGRSLASAINPRSLLSSFTSTSSQKQQHQQQLNSATSPVTPTFPPLIVTNNNSSPFSTTVTSVPISPRPIKPAGPRTGFLTGSLSTSKLSSVLGGGSNRGNDANNGVSDRGGVYEEEERLEVTLEYQLQQHHQHHPQFNPHRRASTTSTVGSGKYSGLPSPDAMALYREHHHQHPFAMSGGANGGLDHFQQQLSPQPQAFHPMWQMGSSGSGSVAGARSGSASGDGLMMARDFSGRRSFDRSSGGAVMLVKEDLLDPVTSAAADAMEGFDREA</sequence>
<feature type="compositionally biased region" description="Acidic residues" evidence="1">
    <location>
        <begin position="9"/>
        <end position="30"/>
    </location>
</feature>
<evidence type="ECO:0000313" key="3">
    <source>
        <dbReference type="Proteomes" id="UP001194696"/>
    </source>
</evidence>
<comment type="caution">
    <text evidence="2">The sequence shown here is derived from an EMBL/GenBank/DDBJ whole genome shotgun (WGS) entry which is preliminary data.</text>
</comment>
<accession>A0ABQ7JU45</accession>
<organism evidence="2 3">
    <name type="scientific">Linnemannia gamsii</name>
    <dbReference type="NCBI Taxonomy" id="64522"/>
    <lineage>
        <taxon>Eukaryota</taxon>
        <taxon>Fungi</taxon>
        <taxon>Fungi incertae sedis</taxon>
        <taxon>Mucoromycota</taxon>
        <taxon>Mortierellomycotina</taxon>
        <taxon>Mortierellomycetes</taxon>
        <taxon>Mortierellales</taxon>
        <taxon>Mortierellaceae</taxon>
        <taxon>Linnemannia</taxon>
    </lineage>
</organism>
<feature type="region of interest" description="Disordered" evidence="1">
    <location>
        <begin position="644"/>
        <end position="691"/>
    </location>
</feature>
<feature type="compositionally biased region" description="Low complexity" evidence="1">
    <location>
        <begin position="507"/>
        <end position="531"/>
    </location>
</feature>
<feature type="compositionally biased region" description="Low complexity" evidence="1">
    <location>
        <begin position="703"/>
        <end position="719"/>
    </location>
</feature>
<feature type="region of interest" description="Disordered" evidence="1">
    <location>
        <begin position="820"/>
        <end position="843"/>
    </location>
</feature>
<reference evidence="2 3" key="1">
    <citation type="journal article" date="2020" name="Fungal Divers.">
        <title>Resolving the Mortierellaceae phylogeny through synthesis of multi-gene phylogenetics and phylogenomics.</title>
        <authorList>
            <person name="Vandepol N."/>
            <person name="Liber J."/>
            <person name="Desiro A."/>
            <person name="Na H."/>
            <person name="Kennedy M."/>
            <person name="Barry K."/>
            <person name="Grigoriev I.V."/>
            <person name="Miller A.N."/>
            <person name="O'Donnell K."/>
            <person name="Stajich J.E."/>
            <person name="Bonito G."/>
        </authorList>
    </citation>
    <scope>NUCLEOTIDE SEQUENCE [LARGE SCALE GENOMIC DNA]</scope>
    <source>
        <strain evidence="2 3">AD045</strain>
    </source>
</reference>
<feature type="region of interest" description="Disordered" evidence="1">
    <location>
        <begin position="1"/>
        <end position="30"/>
    </location>
</feature>
<protein>
    <submittedName>
        <fullName evidence="2">Uncharacterized protein</fullName>
    </submittedName>
</protein>
<dbReference type="EMBL" id="JAAAIM010000728">
    <property type="protein sequence ID" value="KAG0284818.1"/>
    <property type="molecule type" value="Genomic_DNA"/>
</dbReference>
<proteinExistence type="predicted"/>
<gene>
    <name evidence="2" type="ORF">BGZ96_010838</name>
</gene>
<name>A0ABQ7JU45_9FUNG</name>